<feature type="domain" description="Glycosyltransferase RgtA/B/C/D-like" evidence="9">
    <location>
        <begin position="71"/>
        <end position="208"/>
    </location>
</feature>
<feature type="transmembrane region" description="Helical" evidence="8">
    <location>
        <begin position="315"/>
        <end position="333"/>
    </location>
</feature>
<organism evidence="10 11">
    <name type="scientific">Kushneria aurantia</name>
    <dbReference type="NCBI Taxonomy" id="504092"/>
    <lineage>
        <taxon>Bacteria</taxon>
        <taxon>Pseudomonadati</taxon>
        <taxon>Pseudomonadota</taxon>
        <taxon>Gammaproteobacteria</taxon>
        <taxon>Oceanospirillales</taxon>
        <taxon>Halomonadaceae</taxon>
        <taxon>Kushneria</taxon>
    </lineage>
</organism>
<evidence type="ECO:0000256" key="7">
    <source>
        <dbReference type="ARBA" id="ARBA00023136"/>
    </source>
</evidence>
<reference evidence="10 11" key="1">
    <citation type="submission" date="2024-09" db="EMBL/GenBank/DDBJ databases">
        <authorList>
            <person name="Sun Q."/>
            <person name="Mori K."/>
        </authorList>
    </citation>
    <scope>NUCLEOTIDE SEQUENCE [LARGE SCALE GENOMIC DNA]</scope>
    <source>
        <strain evidence="10 11">CCM 7415</strain>
    </source>
</reference>
<name>A0ABV6G4E0_9GAMM</name>
<evidence type="ECO:0000256" key="4">
    <source>
        <dbReference type="ARBA" id="ARBA00022679"/>
    </source>
</evidence>
<feature type="transmembrane region" description="Helical" evidence="8">
    <location>
        <begin position="75"/>
        <end position="100"/>
    </location>
</feature>
<keyword evidence="5 8" id="KW-0812">Transmembrane</keyword>
<evidence type="ECO:0000256" key="1">
    <source>
        <dbReference type="ARBA" id="ARBA00004651"/>
    </source>
</evidence>
<feature type="transmembrane region" description="Helical" evidence="8">
    <location>
        <begin position="16"/>
        <end position="35"/>
    </location>
</feature>
<sequence>MSSPPLYRLIDRLQRAPLLPVLLIGLLVLGFGIGWRWPWPADEPRFALIAREMIATHQWLIPHRAGELYPDKPPIFMWAIALGILLTGSLKIAFLLPSLLGGLATLGLTTDLARRLYGPRIAWLAGLTLLLTVQFTLQSRTAQIDMLVTGFITLGAYGALRHALLGPAPGWWYLSCVSMGLGVITKGVGFLPLLLLPAWYGLAAWQRRHPGDHWRLAPLTLKQLGIGLALLLAAIASWVVPMVLYTSFSGDPALAAYRNNILFQQTGERYADSWHHLEPFWYYLLKVLPWAWLPGMLALPWVVPHWFRRLRRADPRLWLPLSFVVLMVLFFSLSPGKRGVYMTPGAALFVLSLAPALPGLIRRSGVRRLCWALIVALGGTIGVTGALFATGLLDPASLEDSFSRSPWYWWLTLGAATAVIAVVLPPSKGVRALAVWFVVFWALWSSWGYAVMDDHRSRHGLMAEVARVTHGAPLALLDFSEVTALQTRQPIVQFGHDTDLNGAQLDRAVAWLREAPGQRWAQTTAHQARKFACLDQNRLIPIDNRGGGDNWVVFSTDAVKQCPADAHATPLFHSPTQLAPSP</sequence>
<feature type="transmembrane region" description="Helical" evidence="8">
    <location>
        <begin position="120"/>
        <end position="137"/>
    </location>
</feature>
<evidence type="ECO:0000259" key="9">
    <source>
        <dbReference type="Pfam" id="PF13231"/>
    </source>
</evidence>
<evidence type="ECO:0000313" key="10">
    <source>
        <dbReference type="EMBL" id="MFC0267882.1"/>
    </source>
</evidence>
<feature type="transmembrane region" description="Helical" evidence="8">
    <location>
        <begin position="369"/>
        <end position="392"/>
    </location>
</feature>
<dbReference type="EC" id="2.4.-.-" evidence="10"/>
<protein>
    <submittedName>
        <fullName evidence="10">Glycosyltransferase family 39 protein</fullName>
        <ecNumber evidence="10">2.4.-.-</ecNumber>
    </submittedName>
</protein>
<dbReference type="PANTHER" id="PTHR33908">
    <property type="entry name" value="MANNOSYLTRANSFERASE YKCB-RELATED"/>
    <property type="match status" value="1"/>
</dbReference>
<feature type="transmembrane region" description="Helical" evidence="8">
    <location>
        <begin position="280"/>
        <end position="303"/>
    </location>
</feature>
<comment type="subcellular location">
    <subcellularLocation>
        <location evidence="1">Cell membrane</location>
        <topology evidence="1">Multi-pass membrane protein</topology>
    </subcellularLocation>
</comment>
<evidence type="ECO:0000256" key="2">
    <source>
        <dbReference type="ARBA" id="ARBA00022475"/>
    </source>
</evidence>
<dbReference type="GO" id="GO:0016757">
    <property type="term" value="F:glycosyltransferase activity"/>
    <property type="evidence" value="ECO:0007669"/>
    <property type="project" value="UniProtKB-KW"/>
</dbReference>
<feature type="transmembrane region" description="Helical" evidence="8">
    <location>
        <begin position="339"/>
        <end position="357"/>
    </location>
</feature>
<evidence type="ECO:0000313" key="11">
    <source>
        <dbReference type="Proteomes" id="UP001589814"/>
    </source>
</evidence>
<keyword evidence="7 8" id="KW-0472">Membrane</keyword>
<evidence type="ECO:0000256" key="5">
    <source>
        <dbReference type="ARBA" id="ARBA00022692"/>
    </source>
</evidence>
<dbReference type="RefSeq" id="WP_019952782.1">
    <property type="nucleotide sequence ID" value="NZ_JBHLVX010000025.1"/>
</dbReference>
<evidence type="ECO:0000256" key="8">
    <source>
        <dbReference type="SAM" id="Phobius"/>
    </source>
</evidence>
<keyword evidence="3 10" id="KW-0328">Glycosyltransferase</keyword>
<evidence type="ECO:0000256" key="6">
    <source>
        <dbReference type="ARBA" id="ARBA00022989"/>
    </source>
</evidence>
<dbReference type="InterPro" id="IPR038731">
    <property type="entry name" value="RgtA/B/C-like"/>
</dbReference>
<dbReference type="InterPro" id="IPR050297">
    <property type="entry name" value="LipidA_mod_glycosyltrf_83"/>
</dbReference>
<feature type="transmembrane region" description="Helical" evidence="8">
    <location>
        <begin position="170"/>
        <end position="203"/>
    </location>
</feature>
<comment type="caution">
    <text evidence="10">The sequence shown here is derived from an EMBL/GenBank/DDBJ whole genome shotgun (WGS) entry which is preliminary data.</text>
</comment>
<accession>A0ABV6G4E0</accession>
<feature type="transmembrane region" description="Helical" evidence="8">
    <location>
        <begin position="407"/>
        <end position="425"/>
    </location>
</feature>
<proteinExistence type="predicted"/>
<keyword evidence="11" id="KW-1185">Reference proteome</keyword>
<dbReference type="EMBL" id="JBHLVX010000025">
    <property type="protein sequence ID" value="MFC0267882.1"/>
    <property type="molecule type" value="Genomic_DNA"/>
</dbReference>
<gene>
    <name evidence="10" type="ORF">ACFFHW_07750</name>
</gene>
<keyword evidence="6 8" id="KW-1133">Transmembrane helix</keyword>
<dbReference type="Proteomes" id="UP001589814">
    <property type="component" value="Unassembled WGS sequence"/>
</dbReference>
<evidence type="ECO:0000256" key="3">
    <source>
        <dbReference type="ARBA" id="ARBA00022676"/>
    </source>
</evidence>
<keyword evidence="2" id="KW-1003">Cell membrane</keyword>
<feature type="transmembrane region" description="Helical" evidence="8">
    <location>
        <begin position="432"/>
        <end position="452"/>
    </location>
</feature>
<dbReference type="PANTHER" id="PTHR33908:SF3">
    <property type="entry name" value="UNDECAPRENYL PHOSPHATE-ALPHA-4-AMINO-4-DEOXY-L-ARABINOSE ARABINOSYL TRANSFERASE"/>
    <property type="match status" value="1"/>
</dbReference>
<keyword evidence="4 10" id="KW-0808">Transferase</keyword>
<feature type="transmembrane region" description="Helical" evidence="8">
    <location>
        <begin position="224"/>
        <end position="244"/>
    </location>
</feature>
<dbReference type="Pfam" id="PF13231">
    <property type="entry name" value="PMT_2"/>
    <property type="match status" value="1"/>
</dbReference>